<protein>
    <submittedName>
        <fullName evidence="2">Membrane protein</fullName>
    </submittedName>
</protein>
<dbReference type="EMBL" id="JAGGLL010000016">
    <property type="protein sequence ID" value="MBP2022460.1"/>
    <property type="molecule type" value="Genomic_DNA"/>
</dbReference>
<keyword evidence="1" id="KW-1133">Transmembrane helix</keyword>
<accession>A0ABS4K3V1</accession>
<dbReference type="RefSeq" id="WP_021285667.1">
    <property type="nucleotide sequence ID" value="NZ_JAGGLL010000016.1"/>
</dbReference>
<feature type="transmembrane region" description="Helical" evidence="1">
    <location>
        <begin position="77"/>
        <end position="95"/>
    </location>
</feature>
<keyword evidence="3" id="KW-1185">Reference proteome</keyword>
<dbReference type="Proteomes" id="UP001519308">
    <property type="component" value="Unassembled WGS sequence"/>
</dbReference>
<sequence>METRVKMEAELIKKQAIMHIGLYFILIPIVIGILIGAIVAKFKPYALKLTLMIATTVSLMYVIVITLTSKSLDKPHIVIIVSVGCIVISNISAVISHKVICKLLKETASNL</sequence>
<evidence type="ECO:0000313" key="3">
    <source>
        <dbReference type="Proteomes" id="UP001519308"/>
    </source>
</evidence>
<proteinExistence type="predicted"/>
<keyword evidence="1" id="KW-0472">Membrane</keyword>
<feature type="transmembrane region" description="Helical" evidence="1">
    <location>
        <begin position="45"/>
        <end position="65"/>
    </location>
</feature>
<organism evidence="2 3">
    <name type="scientific">Clostridium punense</name>
    <dbReference type="NCBI Taxonomy" id="1054297"/>
    <lineage>
        <taxon>Bacteria</taxon>
        <taxon>Bacillati</taxon>
        <taxon>Bacillota</taxon>
        <taxon>Clostridia</taxon>
        <taxon>Eubacteriales</taxon>
        <taxon>Clostridiaceae</taxon>
        <taxon>Clostridium</taxon>
    </lineage>
</organism>
<name>A0ABS4K3V1_9CLOT</name>
<feature type="transmembrane region" description="Helical" evidence="1">
    <location>
        <begin position="20"/>
        <end position="39"/>
    </location>
</feature>
<evidence type="ECO:0000313" key="2">
    <source>
        <dbReference type="EMBL" id="MBP2022460.1"/>
    </source>
</evidence>
<reference evidence="2 3" key="1">
    <citation type="submission" date="2021-03" db="EMBL/GenBank/DDBJ databases">
        <title>Genomic Encyclopedia of Type Strains, Phase IV (KMG-IV): sequencing the most valuable type-strain genomes for metagenomic binning, comparative biology and taxonomic classification.</title>
        <authorList>
            <person name="Goeker M."/>
        </authorList>
    </citation>
    <scope>NUCLEOTIDE SEQUENCE [LARGE SCALE GENOMIC DNA]</scope>
    <source>
        <strain evidence="2 3">DSM 28650</strain>
    </source>
</reference>
<evidence type="ECO:0000256" key="1">
    <source>
        <dbReference type="SAM" id="Phobius"/>
    </source>
</evidence>
<comment type="caution">
    <text evidence="2">The sequence shown here is derived from an EMBL/GenBank/DDBJ whole genome shotgun (WGS) entry which is preliminary data.</text>
</comment>
<keyword evidence="1" id="KW-0812">Transmembrane</keyword>
<gene>
    <name evidence="2" type="ORF">J2Z44_002281</name>
</gene>